<evidence type="ECO:0000313" key="1">
    <source>
        <dbReference type="EMBL" id="GES14263.1"/>
    </source>
</evidence>
<dbReference type="PANTHER" id="PTHR19288">
    <property type="entry name" value="4-NITROPHENYLPHOSPHATASE-RELATED"/>
    <property type="match status" value="1"/>
</dbReference>
<dbReference type="AlphaFoldDB" id="A0A5M3X5U5"/>
<protein>
    <submittedName>
        <fullName evidence="1">Acid sugar phosphatase</fullName>
    </submittedName>
</protein>
<dbReference type="EMBL" id="BLAE01000056">
    <property type="protein sequence ID" value="GES14263.1"/>
    <property type="molecule type" value="Genomic_DNA"/>
</dbReference>
<dbReference type="InterPro" id="IPR023214">
    <property type="entry name" value="HAD_sf"/>
</dbReference>
<dbReference type="InterPro" id="IPR036412">
    <property type="entry name" value="HAD-like_sf"/>
</dbReference>
<sequence length="262" mass="27355">MFDLDGTVYLGERLLPGARAVIEAVREANRSVLYLTNKPLDPSATYAAKLTRLGIPTAPDEVVSSLDAMVGYLCDRHPGASVLCVSEPLLADTLRRHGFMVLAAADAERADLVVVSFDRGFDYAKLHAAFRAVTAGAAIVATNPDRYCPTPEGGLPDCAAMLAAIEACTGVTAEAVVGKPSPQMAATILARFGLPAGEVLIVGDRLETDVAMAVGAGIDAALVLSGATDRAAARRADPPPTYVLDSIAHLMTGEVTRQPLKK</sequence>
<dbReference type="Gene3D" id="3.40.50.1000">
    <property type="entry name" value="HAD superfamily/HAD-like"/>
    <property type="match status" value="2"/>
</dbReference>
<evidence type="ECO:0000313" key="2">
    <source>
        <dbReference type="Proteomes" id="UP000331127"/>
    </source>
</evidence>
<reference evidence="1 2" key="1">
    <citation type="submission" date="2019-10" db="EMBL/GenBank/DDBJ databases">
        <title>Whole genome shotgun sequence of Acrocarpospora macrocephala NBRC 16266.</title>
        <authorList>
            <person name="Ichikawa N."/>
            <person name="Kimura A."/>
            <person name="Kitahashi Y."/>
            <person name="Komaki H."/>
            <person name="Oguchi A."/>
        </authorList>
    </citation>
    <scope>NUCLEOTIDE SEQUENCE [LARGE SCALE GENOMIC DNA]</scope>
    <source>
        <strain evidence="1 2">NBRC 16266</strain>
    </source>
</reference>
<dbReference type="Pfam" id="PF13242">
    <property type="entry name" value="Hydrolase_like"/>
    <property type="match status" value="1"/>
</dbReference>
<dbReference type="NCBIfam" id="TIGR01460">
    <property type="entry name" value="HAD-SF-IIA"/>
    <property type="match status" value="1"/>
</dbReference>
<dbReference type="Pfam" id="PF13344">
    <property type="entry name" value="Hydrolase_6"/>
    <property type="match status" value="1"/>
</dbReference>
<accession>A0A5M3X5U5</accession>
<proteinExistence type="predicted"/>
<dbReference type="GO" id="GO:0005737">
    <property type="term" value="C:cytoplasm"/>
    <property type="evidence" value="ECO:0007669"/>
    <property type="project" value="TreeGrafter"/>
</dbReference>
<keyword evidence="2" id="KW-1185">Reference proteome</keyword>
<dbReference type="PANTHER" id="PTHR19288:SF46">
    <property type="entry name" value="HALOACID DEHALOGENASE-LIKE HYDROLASE DOMAIN-CONTAINING PROTEIN 2"/>
    <property type="match status" value="1"/>
</dbReference>
<dbReference type="SUPFAM" id="SSF56784">
    <property type="entry name" value="HAD-like"/>
    <property type="match status" value="1"/>
</dbReference>
<dbReference type="Proteomes" id="UP000331127">
    <property type="component" value="Unassembled WGS sequence"/>
</dbReference>
<comment type="caution">
    <text evidence="1">The sequence shown here is derived from an EMBL/GenBank/DDBJ whole genome shotgun (WGS) entry which is preliminary data.</text>
</comment>
<dbReference type="RefSeq" id="WP_218041557.1">
    <property type="nucleotide sequence ID" value="NZ_BAAAHL010000058.1"/>
</dbReference>
<dbReference type="GO" id="GO:0016791">
    <property type="term" value="F:phosphatase activity"/>
    <property type="evidence" value="ECO:0007669"/>
    <property type="project" value="TreeGrafter"/>
</dbReference>
<gene>
    <name evidence="1" type="ORF">Amac_078600</name>
</gene>
<dbReference type="InterPro" id="IPR006357">
    <property type="entry name" value="HAD-SF_hydro_IIA"/>
</dbReference>
<organism evidence="1 2">
    <name type="scientific">Acrocarpospora macrocephala</name>
    <dbReference type="NCBI Taxonomy" id="150177"/>
    <lineage>
        <taxon>Bacteria</taxon>
        <taxon>Bacillati</taxon>
        <taxon>Actinomycetota</taxon>
        <taxon>Actinomycetes</taxon>
        <taxon>Streptosporangiales</taxon>
        <taxon>Streptosporangiaceae</taxon>
        <taxon>Acrocarpospora</taxon>
    </lineage>
</organism>
<name>A0A5M3X5U5_9ACTN</name>